<dbReference type="InterPro" id="IPR005835">
    <property type="entry name" value="NTP_transferase_dom"/>
</dbReference>
<accession>A0A4P6YUI9</accession>
<dbReference type="InterPro" id="IPR011832">
    <property type="entry name" value="GlgDAde_trans"/>
</dbReference>
<protein>
    <submittedName>
        <fullName evidence="5">Glucose-1-phosphate adenylyltransferase subunit GlgD</fullName>
        <ecNumber evidence="5">2.7.7.27</ecNumber>
    </submittedName>
</protein>
<dbReference type="OrthoDB" id="9801810at2"/>
<dbReference type="NCBIfam" id="TIGR02092">
    <property type="entry name" value="glgD"/>
    <property type="match status" value="1"/>
</dbReference>
<comment type="similarity">
    <text evidence="1">Belongs to the bacterial/plant glucose-1-phosphate adenylyltransferase family.</text>
</comment>
<dbReference type="RefSeq" id="WP_133363434.1">
    <property type="nucleotide sequence ID" value="NZ_CP037940.1"/>
</dbReference>
<dbReference type="InterPro" id="IPR011004">
    <property type="entry name" value="Trimer_LpxA-like_sf"/>
</dbReference>
<dbReference type="EC" id="2.7.7.27" evidence="5"/>
<dbReference type="Gene3D" id="2.160.10.10">
    <property type="entry name" value="Hexapeptide repeat proteins"/>
    <property type="match status" value="1"/>
</dbReference>
<evidence type="ECO:0000259" key="4">
    <source>
        <dbReference type="Pfam" id="PF24894"/>
    </source>
</evidence>
<keyword evidence="5" id="KW-0808">Transferase</keyword>
<dbReference type="Gene3D" id="3.90.550.10">
    <property type="entry name" value="Spore Coat Polysaccharide Biosynthesis Protein SpsA, Chain A"/>
    <property type="match status" value="1"/>
</dbReference>
<keyword evidence="5" id="KW-0548">Nucleotidyltransferase</keyword>
<name>A0A4P6YUI9_9LACO</name>
<dbReference type="EMBL" id="CP037940">
    <property type="protein sequence ID" value="QBO36357.1"/>
    <property type="molecule type" value="Genomic_DNA"/>
</dbReference>
<dbReference type="GO" id="GO:0008878">
    <property type="term" value="F:glucose-1-phosphate adenylyltransferase activity"/>
    <property type="evidence" value="ECO:0007669"/>
    <property type="project" value="UniProtKB-EC"/>
</dbReference>
<dbReference type="Proteomes" id="UP000292886">
    <property type="component" value="Chromosome"/>
</dbReference>
<evidence type="ECO:0000256" key="1">
    <source>
        <dbReference type="ARBA" id="ARBA00010443"/>
    </source>
</evidence>
<evidence type="ECO:0000313" key="6">
    <source>
        <dbReference type="Proteomes" id="UP000292886"/>
    </source>
</evidence>
<evidence type="ECO:0000256" key="2">
    <source>
        <dbReference type="ARBA" id="ARBA00023056"/>
    </source>
</evidence>
<dbReference type="GO" id="GO:0005978">
    <property type="term" value="P:glycogen biosynthetic process"/>
    <property type="evidence" value="ECO:0007669"/>
    <property type="project" value="UniProtKB-KW"/>
</dbReference>
<dbReference type="Pfam" id="PF00483">
    <property type="entry name" value="NTP_transferase"/>
    <property type="match status" value="1"/>
</dbReference>
<dbReference type="KEGG" id="wei:EQG49_07725"/>
<sequence>MKKGSMSAIINLWENAEELAPITRTRPIGMLPFGGRYRLLDFSLSNVANADIQNVMIAMPTSGRSVQDHLRSGQDWNLDTIQAALYTSPYNDLSLVSEKKRESLKNHYYDNEVLFLEKANTEFTILTGARDVTNIDLHDVLEHHQQSDADISVAYKKYPIDQVTPNMPIVIQDGNGMATEVKRAQDCELTDPVAVSVNVAIFNTQTLIALFKRANELGYMDNMDAVINDAVENQTVSGYEYTGFHRRIETIKSYVDSNMAMLDLANYQTLFAPERPIYTKTKQGAPTRLGETAHVVESAFASGSEILGTVNRSLLSRSIQVAAGAEIDDSIVMQGVQVGRNTVVKHAIIDKNVQLGEGLSIIGTPDAPIIIGKNQKIMQQSEVLND</sequence>
<proteinExistence type="inferred from homology"/>
<dbReference type="SUPFAM" id="SSF53448">
    <property type="entry name" value="Nucleotide-diphospho-sugar transferases"/>
    <property type="match status" value="1"/>
</dbReference>
<organism evidence="5 6">
    <name type="scientific">Periweissella cryptocerci</name>
    <dbReference type="NCBI Taxonomy" id="2506420"/>
    <lineage>
        <taxon>Bacteria</taxon>
        <taxon>Bacillati</taxon>
        <taxon>Bacillota</taxon>
        <taxon>Bacilli</taxon>
        <taxon>Lactobacillales</taxon>
        <taxon>Lactobacillaceae</taxon>
        <taxon>Periweissella</taxon>
    </lineage>
</organism>
<dbReference type="InterPro" id="IPR056818">
    <property type="entry name" value="GlmU/GlgC-like_hexapep"/>
</dbReference>
<dbReference type="AlphaFoldDB" id="A0A4P6YUI9"/>
<keyword evidence="6" id="KW-1185">Reference proteome</keyword>
<evidence type="ECO:0000313" key="5">
    <source>
        <dbReference type="EMBL" id="QBO36357.1"/>
    </source>
</evidence>
<gene>
    <name evidence="5" type="primary">glgD</name>
    <name evidence="5" type="ORF">EQG49_07725</name>
</gene>
<dbReference type="PANTHER" id="PTHR43523">
    <property type="entry name" value="GLUCOSE-1-PHOSPHATE ADENYLYLTRANSFERASE-RELATED"/>
    <property type="match status" value="1"/>
</dbReference>
<keyword evidence="2" id="KW-0320">Glycogen biosynthesis</keyword>
<dbReference type="Pfam" id="PF24894">
    <property type="entry name" value="Hexapep_GlmU"/>
    <property type="match status" value="1"/>
</dbReference>
<evidence type="ECO:0000259" key="3">
    <source>
        <dbReference type="Pfam" id="PF00483"/>
    </source>
</evidence>
<dbReference type="PANTHER" id="PTHR43523:SF6">
    <property type="entry name" value="GLYCOGEN BIOSYNTHESIS PROTEIN GLGD"/>
    <property type="match status" value="1"/>
</dbReference>
<dbReference type="InterPro" id="IPR011831">
    <property type="entry name" value="ADP-Glc_PPase"/>
</dbReference>
<dbReference type="SUPFAM" id="SSF51161">
    <property type="entry name" value="Trimeric LpxA-like enzymes"/>
    <property type="match status" value="1"/>
</dbReference>
<dbReference type="InterPro" id="IPR029044">
    <property type="entry name" value="Nucleotide-diphossugar_trans"/>
</dbReference>
<feature type="domain" description="Nucleotidyl transferase" evidence="3">
    <location>
        <begin position="18"/>
        <end position="164"/>
    </location>
</feature>
<dbReference type="CDD" id="cd04651">
    <property type="entry name" value="LbH_G1P_AT_C"/>
    <property type="match status" value="1"/>
</dbReference>
<reference evidence="6" key="1">
    <citation type="submission" date="2019-03" db="EMBL/GenBank/DDBJ databases">
        <title>Weissella sp. 26KH-42 Genome sequencing.</title>
        <authorList>
            <person name="Heo J."/>
            <person name="Kim S.-J."/>
            <person name="Kim J.-S."/>
            <person name="Hong S.-B."/>
            <person name="Kwon S.-W."/>
        </authorList>
    </citation>
    <scope>NUCLEOTIDE SEQUENCE [LARGE SCALE GENOMIC DNA]</scope>
    <source>
        <strain evidence="6">26KH-42</strain>
    </source>
</reference>
<feature type="domain" description="Glucose-1-phosphate adenylyltransferase/Bifunctional protein GlmU-like C-terminal hexapeptide" evidence="4">
    <location>
        <begin position="290"/>
        <end position="361"/>
    </location>
</feature>